<dbReference type="InterPro" id="IPR000595">
    <property type="entry name" value="cNMP-bd_dom"/>
</dbReference>
<dbReference type="Pfam" id="PF00027">
    <property type="entry name" value="cNMP_binding"/>
    <property type="match status" value="1"/>
</dbReference>
<dbReference type="SUPFAM" id="SSF46785">
    <property type="entry name" value="Winged helix' DNA-binding domain"/>
    <property type="match status" value="1"/>
</dbReference>
<evidence type="ECO:0000313" key="3">
    <source>
        <dbReference type="Proteomes" id="UP001165413"/>
    </source>
</evidence>
<dbReference type="PANTHER" id="PTHR24567">
    <property type="entry name" value="CRP FAMILY TRANSCRIPTIONAL REGULATORY PROTEIN"/>
    <property type="match status" value="1"/>
</dbReference>
<reference evidence="2" key="1">
    <citation type="submission" date="2022-07" db="EMBL/GenBank/DDBJ databases">
        <title>Characterization of the Novel Bacterium Alteromonas immobilis LMIT006 and Alteromonas gregis LMIT007.</title>
        <authorList>
            <person name="Lin X."/>
        </authorList>
    </citation>
    <scope>NUCLEOTIDE SEQUENCE</scope>
    <source>
        <strain evidence="2">LMIT007</strain>
    </source>
</reference>
<dbReference type="GO" id="GO:0005829">
    <property type="term" value="C:cytosol"/>
    <property type="evidence" value="ECO:0007669"/>
    <property type="project" value="TreeGrafter"/>
</dbReference>
<sequence>MFKSTSIAKSKTLLNQDFLDICREYSVLRFVNKGTQIHDRGDYKPGLSIVVRGEVKIGNYGVDGQYQLATVLQKGDTFGEFTLFADLPRTHNAQALTDCEIYHISETNFHKLSTEHPEILSFLLGSLAVKLHVTLERLDDVLRLPTHVQLAKILYQASLMHSNNVIKMRQSDCAERLGVTVLSAHKAIKKLISLDLISTSYGAICIQDTETMAQWLEDNLSLLPIQVTTTLT</sequence>
<dbReference type="AlphaFoldDB" id="A0AA41WYC8"/>
<organism evidence="2 3">
    <name type="scientific">Opacimonas viscosa</name>
    <dbReference type="NCBI Taxonomy" id="2961944"/>
    <lineage>
        <taxon>Bacteria</taxon>
        <taxon>Pseudomonadati</taxon>
        <taxon>Pseudomonadota</taxon>
        <taxon>Gammaproteobacteria</taxon>
        <taxon>Alteromonadales</taxon>
        <taxon>Alteromonadaceae</taxon>
        <taxon>Opacimonas</taxon>
    </lineage>
</organism>
<evidence type="ECO:0000259" key="1">
    <source>
        <dbReference type="PROSITE" id="PS50042"/>
    </source>
</evidence>
<comment type="caution">
    <text evidence="2">The sequence shown here is derived from an EMBL/GenBank/DDBJ whole genome shotgun (WGS) entry which is preliminary data.</text>
</comment>
<name>A0AA41WYC8_9ALTE</name>
<keyword evidence="3" id="KW-1185">Reference proteome</keyword>
<dbReference type="CDD" id="cd00038">
    <property type="entry name" value="CAP_ED"/>
    <property type="match status" value="1"/>
</dbReference>
<evidence type="ECO:0000313" key="2">
    <source>
        <dbReference type="EMBL" id="MCP3428794.1"/>
    </source>
</evidence>
<dbReference type="SUPFAM" id="SSF51206">
    <property type="entry name" value="cAMP-binding domain-like"/>
    <property type="match status" value="1"/>
</dbReference>
<dbReference type="PANTHER" id="PTHR24567:SF26">
    <property type="entry name" value="REGULATORY PROTEIN YEIL"/>
    <property type="match status" value="1"/>
</dbReference>
<dbReference type="EMBL" id="JANATA010000011">
    <property type="protein sequence ID" value="MCP3428794.1"/>
    <property type="molecule type" value="Genomic_DNA"/>
</dbReference>
<dbReference type="GO" id="GO:0003700">
    <property type="term" value="F:DNA-binding transcription factor activity"/>
    <property type="evidence" value="ECO:0007669"/>
    <property type="project" value="TreeGrafter"/>
</dbReference>
<dbReference type="InterPro" id="IPR018490">
    <property type="entry name" value="cNMP-bd_dom_sf"/>
</dbReference>
<gene>
    <name evidence="2" type="ORF">NLF92_07525</name>
</gene>
<proteinExistence type="predicted"/>
<protein>
    <submittedName>
        <fullName evidence="2">Crp/Fnr family transcriptional regulator</fullName>
    </submittedName>
</protein>
<dbReference type="PROSITE" id="PS50042">
    <property type="entry name" value="CNMP_BINDING_3"/>
    <property type="match status" value="1"/>
</dbReference>
<accession>A0AA41WYC8</accession>
<dbReference type="InterPro" id="IPR036390">
    <property type="entry name" value="WH_DNA-bd_sf"/>
</dbReference>
<dbReference type="Proteomes" id="UP001165413">
    <property type="component" value="Unassembled WGS sequence"/>
</dbReference>
<dbReference type="Gene3D" id="2.60.120.10">
    <property type="entry name" value="Jelly Rolls"/>
    <property type="match status" value="1"/>
</dbReference>
<dbReference type="InterPro" id="IPR050397">
    <property type="entry name" value="Env_Response_Regulators"/>
</dbReference>
<feature type="domain" description="Cyclic nucleotide-binding" evidence="1">
    <location>
        <begin position="30"/>
        <end position="112"/>
    </location>
</feature>
<dbReference type="RefSeq" id="WP_254100414.1">
    <property type="nucleotide sequence ID" value="NZ_JANATA010000011.1"/>
</dbReference>
<dbReference type="InterPro" id="IPR014710">
    <property type="entry name" value="RmlC-like_jellyroll"/>
</dbReference>